<protein>
    <submittedName>
        <fullName evidence="1">Uncharacterized protein</fullName>
    </submittedName>
</protein>
<sequence>MPLQQVEILLTRPSQSPSRLILSSIRASTTQHSPTGQLINWLHVFSVFKLFFNWAVKPQGYHLPLTTDQASQLDMTQSEFESELLTVQSNLSSLIAEQTTPKATLALVCIQSLLVNSQSVRDGLMQGDEM</sequence>
<evidence type="ECO:0000313" key="1">
    <source>
        <dbReference type="EMBL" id="KAK2964459.1"/>
    </source>
</evidence>
<name>A0ABQ9YLN0_9EUKA</name>
<proteinExistence type="predicted"/>
<dbReference type="EMBL" id="JARBJD010000002">
    <property type="protein sequence ID" value="KAK2964459.1"/>
    <property type="molecule type" value="Genomic_DNA"/>
</dbReference>
<reference evidence="1 2" key="1">
    <citation type="journal article" date="2022" name="bioRxiv">
        <title>Genomics of Preaxostyla Flagellates Illuminates Evolutionary Transitions and the Path Towards Mitochondrial Loss.</title>
        <authorList>
            <person name="Novak L.V.F."/>
            <person name="Treitli S.C."/>
            <person name="Pyrih J."/>
            <person name="Halakuc P."/>
            <person name="Pipaliya S.V."/>
            <person name="Vacek V."/>
            <person name="Brzon O."/>
            <person name="Soukal P."/>
            <person name="Eme L."/>
            <person name="Dacks J.B."/>
            <person name="Karnkowska A."/>
            <person name="Elias M."/>
            <person name="Hampl V."/>
        </authorList>
    </citation>
    <scope>NUCLEOTIDE SEQUENCE [LARGE SCALE GENOMIC DNA]</scope>
    <source>
        <strain evidence="1">NAU3</strain>
        <tissue evidence="1">Gut</tissue>
    </source>
</reference>
<keyword evidence="2" id="KW-1185">Reference proteome</keyword>
<organism evidence="1 2">
    <name type="scientific">Blattamonas nauphoetae</name>
    <dbReference type="NCBI Taxonomy" id="2049346"/>
    <lineage>
        <taxon>Eukaryota</taxon>
        <taxon>Metamonada</taxon>
        <taxon>Preaxostyla</taxon>
        <taxon>Oxymonadida</taxon>
        <taxon>Blattamonas</taxon>
    </lineage>
</organism>
<dbReference type="Proteomes" id="UP001281761">
    <property type="component" value="Unassembled WGS sequence"/>
</dbReference>
<accession>A0ABQ9YLN0</accession>
<comment type="caution">
    <text evidence="1">The sequence shown here is derived from an EMBL/GenBank/DDBJ whole genome shotgun (WGS) entry which is preliminary data.</text>
</comment>
<evidence type="ECO:0000313" key="2">
    <source>
        <dbReference type="Proteomes" id="UP001281761"/>
    </source>
</evidence>
<gene>
    <name evidence="1" type="ORF">BLNAU_375</name>
</gene>